<proteinExistence type="predicted"/>
<dbReference type="EMBL" id="CP004005">
    <property type="protein sequence ID" value="AGH16409.1"/>
    <property type="molecule type" value="Genomic_DNA"/>
</dbReference>
<sequence length="54" mass="6302">MCTPLMKKIFVENKKVFKGFKAQPLFLSFNIDGLFEKYLEIIQQLLSVIASYVE</sequence>
<protein>
    <submittedName>
        <fullName evidence="1">Uncharacterized protein</fullName>
    </submittedName>
</protein>
<accession>A0ABM5NEF4</accession>
<dbReference type="Proteomes" id="UP000011820">
    <property type="component" value="Chromosome"/>
</dbReference>
<organism evidence="1 2">
    <name type="scientific">Candidatus Liberibacter asiaticus str. gxpsy</name>
    <dbReference type="NCBI Taxonomy" id="1174529"/>
    <lineage>
        <taxon>Bacteria</taxon>
        <taxon>Pseudomonadati</taxon>
        <taxon>Pseudomonadota</taxon>
        <taxon>Alphaproteobacteria</taxon>
        <taxon>Hyphomicrobiales</taxon>
        <taxon>Rhizobiaceae</taxon>
        <taxon>Liberibacter</taxon>
    </lineage>
</organism>
<evidence type="ECO:0000313" key="1">
    <source>
        <dbReference type="EMBL" id="AGH16409.1"/>
    </source>
</evidence>
<evidence type="ECO:0000313" key="2">
    <source>
        <dbReference type="Proteomes" id="UP000011820"/>
    </source>
</evidence>
<gene>
    <name evidence="1" type="ORF">WSI_00170</name>
</gene>
<name>A0ABM5NEF4_LIBAS</name>
<keyword evidence="2" id="KW-1185">Reference proteome</keyword>
<reference evidence="1 2" key="1">
    <citation type="journal article" date="2013" name="Genome Announc.">
        <title>Complete Genome Sequence of a Chinese Strain of 'Candidatus Liberibacter asiaticus'.</title>
        <authorList>
            <person name="Lin H."/>
            <person name="Han C.S."/>
            <person name="Liu B."/>
            <person name="Lou B."/>
            <person name="Bai X."/>
            <person name="Deng C."/>
            <person name="Civerolo E.L."/>
            <person name="Gupta G."/>
        </authorList>
    </citation>
    <scope>NUCLEOTIDE SEQUENCE [LARGE SCALE GENOMIC DNA]</scope>
    <source>
        <strain evidence="2">gxpsy</strain>
    </source>
</reference>